<protein>
    <submittedName>
        <fullName evidence="1">Uncharacterized protein</fullName>
    </submittedName>
</protein>
<organism evidence="1 2">
    <name type="scientific">Mucilaginibacter gotjawali</name>
    <dbReference type="NCBI Taxonomy" id="1550579"/>
    <lineage>
        <taxon>Bacteria</taxon>
        <taxon>Pseudomonadati</taxon>
        <taxon>Bacteroidota</taxon>
        <taxon>Sphingobacteriia</taxon>
        <taxon>Sphingobacteriales</taxon>
        <taxon>Sphingobacteriaceae</taxon>
        <taxon>Mucilaginibacter</taxon>
    </lineage>
</organism>
<dbReference type="KEGG" id="mgot:MgSA37_03580"/>
<evidence type="ECO:0000313" key="2">
    <source>
        <dbReference type="Proteomes" id="UP000218263"/>
    </source>
</evidence>
<dbReference type="Gene3D" id="3.20.20.80">
    <property type="entry name" value="Glycosidases"/>
    <property type="match status" value="1"/>
</dbReference>
<reference evidence="1 2" key="1">
    <citation type="submission" date="2015-12" db="EMBL/GenBank/DDBJ databases">
        <title>Genome sequence of Mucilaginibacter gotjawali.</title>
        <authorList>
            <person name="Lee J.S."/>
            <person name="Lee K.C."/>
            <person name="Kim K.K."/>
            <person name="Lee B.W."/>
        </authorList>
    </citation>
    <scope>NUCLEOTIDE SEQUENCE [LARGE SCALE GENOMIC DNA]</scope>
    <source>
        <strain evidence="1 2">SA3-7</strain>
    </source>
</reference>
<evidence type="ECO:0000313" key="1">
    <source>
        <dbReference type="EMBL" id="BAU55396.1"/>
    </source>
</evidence>
<accession>A0A0X8X4C8</accession>
<gene>
    <name evidence="1" type="ORF">MgSA37_03580</name>
</gene>
<name>A0A0X8X4C8_9SPHI</name>
<dbReference type="AlphaFoldDB" id="A0A0X8X4C8"/>
<dbReference type="OrthoDB" id="100605at2"/>
<proteinExistence type="predicted"/>
<dbReference type="Pfam" id="PF14871">
    <property type="entry name" value="GHL6"/>
    <property type="match status" value="1"/>
</dbReference>
<dbReference type="EMBL" id="AP017313">
    <property type="protein sequence ID" value="BAU55396.1"/>
    <property type="molecule type" value="Genomic_DNA"/>
</dbReference>
<keyword evidence="2" id="KW-1185">Reference proteome</keyword>
<dbReference type="Proteomes" id="UP000218263">
    <property type="component" value="Chromosome"/>
</dbReference>
<dbReference type="InterPro" id="IPR028212">
    <property type="entry name" value="GHL6"/>
</dbReference>
<dbReference type="InterPro" id="IPR017853">
    <property type="entry name" value="GH"/>
</dbReference>
<dbReference type="RefSeq" id="WP_096353698.1">
    <property type="nucleotide sequence ID" value="NZ_AP017313.1"/>
</dbReference>
<dbReference type="SUPFAM" id="SSF51445">
    <property type="entry name" value="(Trans)glycosidases"/>
    <property type="match status" value="1"/>
</dbReference>
<sequence>MKNILFAAIIFLFCCCINTPSKKNHTKEKNIKNNGTPAKSTTGSSSENSNGNSLPAESKRGLHSYPISIPEWYLSNRIQVYTDRLNLRALDSNSFFGFPQTLAQNGATVLTRAIKARDEEPWWPSKVGKLNPQTMQFNANGGNLAKKIIDQIHDLNMKAIIYYRHTEDAELLEEHSDWAARDIDGQLVNSTRGIAMSLNSPYKKALIIRIRELASYGADGFYFDYMHIPLKADFSEFSQRLYRKTYGVDMIKDYQSGNILRYYEFRNNTISQFFTELRDSLSKDGKSPVLLISGNTWPKLIDLHMNSEFFHNFILKSELTIPITDITSAGTFEMPANLKNSISPFYLNAFCFSYMRDNTAGPPHIWCTGLNNPEEISTVSSGLISLGCIANLNIDPNSNIAAFGPVLQWNKKYGNYFKQLVPYTNVGILVSENQRNSYLSNPTEAWNNVLTPAYNSFLQLYRIGAPVQLVSDAGLTTYNIAKLNVVYCNKSITKIPERLQSEKSKFVNFSELNNNDGKKLAMALNLPVFCLKDNENEHVNYFTGATNNLFIVCGGDFSSSVKFKNPRLTSILTQWAANENNSSVTTLHLYIKKDRFLGNPQIEDVIDSRVITSNKLDNDYYEFDIRKKSNTLGMLEVKFKE</sequence>